<dbReference type="AlphaFoldDB" id="A0A0R3S678"/>
<dbReference type="WBParaSite" id="EEL_0001030001-mRNA-1">
    <property type="protein sequence ID" value="EEL_0001030001-mRNA-1"/>
    <property type="gene ID" value="EEL_0001030001"/>
</dbReference>
<feature type="region of interest" description="Disordered" evidence="1">
    <location>
        <begin position="186"/>
        <end position="209"/>
    </location>
</feature>
<dbReference type="Proteomes" id="UP000050640">
    <property type="component" value="Unplaced"/>
</dbReference>
<sequence length="209" mass="24656">MAFPKGTFLIRYCDLETLECDQIWCVDNHHMLLKYRLTSHIEGKRRLYLKSQPERYVGWKCEEPWHFHELTVLERDRDGSRVLILYPDAKELAECREKAKRQKHLAEEMKHGLGTSRNSGDINQNFDEMRSNTSGMLMVLKHILDTEEQRLHEQQNMEIQMVDEAAKAIERFILVADSHSAEMDDEQMAEVVDDENSTEEQMIIEEDDN</sequence>
<evidence type="ECO:0000313" key="3">
    <source>
        <dbReference type="WBParaSite" id="EEL_0001030001-mRNA-1"/>
    </source>
</evidence>
<protein>
    <submittedName>
        <fullName evidence="3">Transcription initiation factor TFIID subunit 7</fullName>
    </submittedName>
</protein>
<proteinExistence type="predicted"/>
<organism evidence="2 3">
    <name type="scientific">Elaeophora elaphi</name>
    <dbReference type="NCBI Taxonomy" id="1147741"/>
    <lineage>
        <taxon>Eukaryota</taxon>
        <taxon>Metazoa</taxon>
        <taxon>Ecdysozoa</taxon>
        <taxon>Nematoda</taxon>
        <taxon>Chromadorea</taxon>
        <taxon>Rhabditida</taxon>
        <taxon>Spirurina</taxon>
        <taxon>Spiruromorpha</taxon>
        <taxon>Filarioidea</taxon>
        <taxon>Onchocercidae</taxon>
        <taxon>Elaeophora</taxon>
    </lineage>
</organism>
<evidence type="ECO:0000256" key="1">
    <source>
        <dbReference type="SAM" id="MobiDB-lite"/>
    </source>
</evidence>
<name>A0A0R3S678_9BILA</name>
<accession>A0A0R3S678</accession>
<keyword evidence="2" id="KW-1185">Reference proteome</keyword>
<reference evidence="3" key="1">
    <citation type="submission" date="2017-02" db="UniProtKB">
        <authorList>
            <consortium name="WormBaseParasite"/>
        </authorList>
    </citation>
    <scope>IDENTIFICATION</scope>
</reference>
<evidence type="ECO:0000313" key="2">
    <source>
        <dbReference type="Proteomes" id="UP000050640"/>
    </source>
</evidence>